<comment type="caution">
    <text evidence="1">The sequence shown here is derived from an EMBL/GenBank/DDBJ whole genome shotgun (WGS) entry which is preliminary data.</text>
</comment>
<organism evidence="1 2">
    <name type="scientific">Cyclobacterium qasimii M12-11B</name>
    <dbReference type="NCBI Taxonomy" id="641524"/>
    <lineage>
        <taxon>Bacteria</taxon>
        <taxon>Pseudomonadati</taxon>
        <taxon>Bacteroidota</taxon>
        <taxon>Cytophagia</taxon>
        <taxon>Cytophagales</taxon>
        <taxon>Cyclobacteriaceae</taxon>
        <taxon>Cyclobacterium</taxon>
    </lineage>
</organism>
<evidence type="ECO:0008006" key="3">
    <source>
        <dbReference type="Google" id="ProtNLM"/>
    </source>
</evidence>
<name>S7VJV8_9BACT</name>
<evidence type="ECO:0000313" key="2">
    <source>
        <dbReference type="Proteomes" id="UP000014974"/>
    </source>
</evidence>
<proteinExistence type="predicted"/>
<accession>S7VJV8</accession>
<dbReference type="eggNOG" id="COG0389">
    <property type="taxonomic scope" value="Bacteria"/>
</dbReference>
<gene>
    <name evidence="1" type="ORF">ADICYQ_0924</name>
</gene>
<dbReference type="EMBL" id="ATNM01000036">
    <property type="protein sequence ID" value="EPR70500.1"/>
    <property type="molecule type" value="Genomic_DNA"/>
</dbReference>
<dbReference type="PATRIC" id="fig|641524.5.peg.918"/>
<protein>
    <recommendedName>
        <fullName evidence="3">DNA polymerase IV</fullName>
    </recommendedName>
</protein>
<dbReference type="Proteomes" id="UP000014974">
    <property type="component" value="Unassembled WGS sequence"/>
</dbReference>
<dbReference type="AlphaFoldDB" id="S7VJV8"/>
<evidence type="ECO:0000313" key="1">
    <source>
        <dbReference type="EMBL" id="EPR70500.1"/>
    </source>
</evidence>
<reference evidence="1 2" key="1">
    <citation type="journal article" date="2013" name="Genome Announc.">
        <title>Draft Genome Sequence of Cyclobacterium qasimii Strain M12-11BT, Isolated from Arctic Marine Sediment.</title>
        <authorList>
            <person name="Shivaji S."/>
            <person name="Ara S."/>
            <person name="Singh A."/>
            <person name="Kumar Pinnaka A."/>
        </authorList>
    </citation>
    <scope>NUCLEOTIDE SEQUENCE [LARGE SCALE GENOMIC DNA]</scope>
    <source>
        <strain evidence="1 2">M12-11B</strain>
    </source>
</reference>
<dbReference type="STRING" id="641524.ADICYQ_0924"/>
<sequence length="45" mass="5079">MENIVNELLDQEPLILPIRLLGVSLSNLISKDQDNPSGEQLKIDY</sequence>
<dbReference type="RefSeq" id="WP_020890444.1">
    <property type="nucleotide sequence ID" value="NZ_ATNM01000036.1"/>
</dbReference>